<evidence type="ECO:0000313" key="4">
    <source>
        <dbReference type="EMBL" id="CAG84931.1"/>
    </source>
</evidence>
<evidence type="ECO:0000313" key="5">
    <source>
        <dbReference type="Proteomes" id="UP000000599"/>
    </source>
</evidence>
<dbReference type="Pfam" id="PF13561">
    <property type="entry name" value="adh_short_C2"/>
    <property type="match status" value="1"/>
</dbReference>
<dbReference type="SUPFAM" id="SSF51735">
    <property type="entry name" value="NAD(P)-binding Rossmann-fold domains"/>
    <property type="match status" value="1"/>
</dbReference>
<dbReference type="RefSeq" id="XP_456952.1">
    <property type="nucleotide sequence ID" value="XM_456952.1"/>
</dbReference>
<dbReference type="GeneID" id="2899404"/>
<gene>
    <name evidence="4" type="ordered locus">DEHA2A14322g</name>
</gene>
<sequence length="279" mass="29935">MSESIKSIIEPKFDNLPTQIPEISSNVFKLFSLSGKVASITGSSAGIGLAVAESYAQAGANIAIWYNSTPADDIAERLSKTYNITAKAYKCAVDNFEEVEKTVNQIVKDFGTIDIFVANAGVGWKSCPVSESSLDAYHNVMKVNLDGVYYAAKCIGPIFEKNGKGSFIITASQAGHIVTVPIAQAAYNASKAALIQLGKSLAIEWVRFARVNTISPGYILTEIAKHVPFDVKSKWWPLIPMGREGSPQELVGAFLYFASDASTFTTGADLIIDGGYTVP</sequence>
<dbReference type="PROSITE" id="PS00061">
    <property type="entry name" value="ADH_SHORT"/>
    <property type="match status" value="1"/>
</dbReference>
<keyword evidence="2" id="KW-0521">NADP</keyword>
<dbReference type="GO" id="GO:0005975">
    <property type="term" value="P:carbohydrate metabolic process"/>
    <property type="evidence" value="ECO:0007669"/>
    <property type="project" value="UniProtKB-ARBA"/>
</dbReference>
<accession>Q6BXW7</accession>
<dbReference type="HOGENOM" id="CLU_010194_1_1_1"/>
<dbReference type="Proteomes" id="UP000000599">
    <property type="component" value="Chromosome A"/>
</dbReference>
<comment type="similarity">
    <text evidence="1">Belongs to the short-chain dehydrogenases/reductases (SDR) family.</text>
</comment>
<evidence type="ECO:0000256" key="3">
    <source>
        <dbReference type="ARBA" id="ARBA00023002"/>
    </source>
</evidence>
<evidence type="ECO:0000256" key="1">
    <source>
        <dbReference type="ARBA" id="ARBA00006484"/>
    </source>
</evidence>
<protein>
    <submittedName>
        <fullName evidence="4">DEHA2A14322p</fullName>
    </submittedName>
</protein>
<dbReference type="EMBL" id="CR382133">
    <property type="protein sequence ID" value="CAG84931.1"/>
    <property type="molecule type" value="Genomic_DNA"/>
</dbReference>
<dbReference type="KEGG" id="dha:DEHA2A14322g"/>
<organism evidence="4 5">
    <name type="scientific">Debaryomyces hansenii (strain ATCC 36239 / CBS 767 / BCRC 21394 / JCM 1990 / NBRC 0083 / IGC 2968)</name>
    <name type="common">Yeast</name>
    <name type="synonym">Torulaspora hansenii</name>
    <dbReference type="NCBI Taxonomy" id="284592"/>
    <lineage>
        <taxon>Eukaryota</taxon>
        <taxon>Fungi</taxon>
        <taxon>Dikarya</taxon>
        <taxon>Ascomycota</taxon>
        <taxon>Saccharomycotina</taxon>
        <taxon>Pichiomycetes</taxon>
        <taxon>Debaryomycetaceae</taxon>
        <taxon>Debaryomyces</taxon>
    </lineage>
</organism>
<dbReference type="AlphaFoldDB" id="Q6BXW7"/>
<dbReference type="GO" id="GO:0050664">
    <property type="term" value="F:oxidoreductase activity, acting on NAD(P)H, oxygen as acceptor"/>
    <property type="evidence" value="ECO:0007669"/>
    <property type="project" value="TreeGrafter"/>
</dbReference>
<proteinExistence type="inferred from homology"/>
<evidence type="ECO:0000256" key="2">
    <source>
        <dbReference type="ARBA" id="ARBA00022857"/>
    </source>
</evidence>
<dbReference type="PANTHER" id="PTHR43008">
    <property type="entry name" value="BENZIL REDUCTASE"/>
    <property type="match status" value="1"/>
</dbReference>
<dbReference type="STRING" id="284592.Q6BXW7"/>
<dbReference type="InterPro" id="IPR036291">
    <property type="entry name" value="NAD(P)-bd_dom_sf"/>
</dbReference>
<dbReference type="InterPro" id="IPR002347">
    <property type="entry name" value="SDR_fam"/>
</dbReference>
<dbReference type="GO" id="GO:0044281">
    <property type="term" value="P:small molecule metabolic process"/>
    <property type="evidence" value="ECO:0007669"/>
    <property type="project" value="UniProtKB-ARBA"/>
</dbReference>
<dbReference type="Gene3D" id="3.40.50.720">
    <property type="entry name" value="NAD(P)-binding Rossmann-like Domain"/>
    <property type="match status" value="1"/>
</dbReference>
<dbReference type="PANTHER" id="PTHR43008:SF13">
    <property type="entry name" value="L-XYLULOSE REDUCTASE-RELATED"/>
    <property type="match status" value="1"/>
</dbReference>
<reference evidence="4 5" key="1">
    <citation type="journal article" date="2004" name="Nature">
        <title>Genome evolution in yeasts.</title>
        <authorList>
            <consortium name="Genolevures"/>
            <person name="Dujon B."/>
            <person name="Sherman D."/>
            <person name="Fischer G."/>
            <person name="Durrens P."/>
            <person name="Casaregola S."/>
            <person name="Lafontaine I."/>
            <person name="de Montigny J."/>
            <person name="Marck C."/>
            <person name="Neuveglise C."/>
            <person name="Talla E."/>
            <person name="Goffard N."/>
            <person name="Frangeul L."/>
            <person name="Aigle M."/>
            <person name="Anthouard V."/>
            <person name="Babour A."/>
            <person name="Barbe V."/>
            <person name="Barnay S."/>
            <person name="Blanchin S."/>
            <person name="Beckerich J.M."/>
            <person name="Beyne E."/>
            <person name="Bleykasten C."/>
            <person name="Boisrame A."/>
            <person name="Boyer J."/>
            <person name="Cattolico L."/>
            <person name="Confanioleri F."/>
            <person name="de Daruvar A."/>
            <person name="Despons L."/>
            <person name="Fabre E."/>
            <person name="Fairhead C."/>
            <person name="Ferry-Dumazet H."/>
            <person name="Groppi A."/>
            <person name="Hantraye F."/>
            <person name="Hennequin C."/>
            <person name="Jauniaux N."/>
            <person name="Joyet P."/>
            <person name="Kachouri R."/>
            <person name="Kerrest A."/>
            <person name="Koszul R."/>
            <person name="Lemaire M."/>
            <person name="Lesur I."/>
            <person name="Ma L."/>
            <person name="Muller H."/>
            <person name="Nicaud J.M."/>
            <person name="Nikolski M."/>
            <person name="Oztas S."/>
            <person name="Ozier-Kalogeropoulos O."/>
            <person name="Pellenz S."/>
            <person name="Potier S."/>
            <person name="Richard G.F."/>
            <person name="Straub M.L."/>
            <person name="Suleau A."/>
            <person name="Swennene D."/>
            <person name="Tekaia F."/>
            <person name="Wesolowski-Louvel M."/>
            <person name="Westhof E."/>
            <person name="Wirth B."/>
            <person name="Zeniou-Meyer M."/>
            <person name="Zivanovic I."/>
            <person name="Bolotin-Fukuhara M."/>
            <person name="Thierry A."/>
            <person name="Bouchier C."/>
            <person name="Caudron B."/>
            <person name="Scarpelli C."/>
            <person name="Gaillardin C."/>
            <person name="Weissenbach J."/>
            <person name="Wincker P."/>
            <person name="Souciet J.L."/>
        </authorList>
    </citation>
    <scope>NUCLEOTIDE SEQUENCE [LARGE SCALE GENOMIC DNA]</scope>
    <source>
        <strain evidence="5">ATCC 36239 / CBS 767 / BCRC 21394 / JCM 1990 / NBRC 0083 / IGC 2968</strain>
    </source>
</reference>
<dbReference type="FunFam" id="3.40.50.720:FF:000090">
    <property type="entry name" value="NADP-dependent mannitol dehydrogenase"/>
    <property type="match status" value="1"/>
</dbReference>
<keyword evidence="3" id="KW-0560">Oxidoreductase</keyword>
<keyword evidence="5" id="KW-1185">Reference proteome</keyword>
<dbReference type="eggNOG" id="KOG0725">
    <property type="taxonomic scope" value="Eukaryota"/>
</dbReference>
<dbReference type="PRINTS" id="PR00080">
    <property type="entry name" value="SDRFAMILY"/>
</dbReference>
<dbReference type="GO" id="GO:0050085">
    <property type="term" value="F:mannitol 2-dehydrogenase (NADP+) activity"/>
    <property type="evidence" value="ECO:0007669"/>
    <property type="project" value="UniProtKB-ARBA"/>
</dbReference>
<dbReference type="InterPro" id="IPR020904">
    <property type="entry name" value="Sc_DH/Rdtase_CS"/>
</dbReference>
<dbReference type="VEuPathDB" id="FungiDB:DEHA2A14322g"/>
<dbReference type="OrthoDB" id="1888931at2759"/>
<dbReference type="InParanoid" id="Q6BXW7"/>
<dbReference type="PRINTS" id="PR00081">
    <property type="entry name" value="GDHRDH"/>
</dbReference>
<dbReference type="OMA" id="DETKDIW"/>
<name>Q6BXW7_DEBHA</name>